<dbReference type="EMBL" id="BPLQ01011964">
    <property type="protein sequence ID" value="GIY61648.1"/>
    <property type="molecule type" value="Genomic_DNA"/>
</dbReference>
<protein>
    <submittedName>
        <fullName evidence="1">Reverse transcriptase</fullName>
    </submittedName>
</protein>
<keyword evidence="1" id="KW-0808">Transferase</keyword>
<dbReference type="Gene3D" id="3.30.420.10">
    <property type="entry name" value="Ribonuclease H-like superfamily/Ribonuclease H"/>
    <property type="match status" value="1"/>
</dbReference>
<proteinExistence type="predicted"/>
<dbReference type="InterPro" id="IPR036397">
    <property type="entry name" value="RNaseH_sf"/>
</dbReference>
<organism evidence="1 2">
    <name type="scientific">Caerostris darwini</name>
    <dbReference type="NCBI Taxonomy" id="1538125"/>
    <lineage>
        <taxon>Eukaryota</taxon>
        <taxon>Metazoa</taxon>
        <taxon>Ecdysozoa</taxon>
        <taxon>Arthropoda</taxon>
        <taxon>Chelicerata</taxon>
        <taxon>Arachnida</taxon>
        <taxon>Araneae</taxon>
        <taxon>Araneomorphae</taxon>
        <taxon>Entelegynae</taxon>
        <taxon>Araneoidea</taxon>
        <taxon>Araneidae</taxon>
        <taxon>Caerostris</taxon>
    </lineage>
</organism>
<dbReference type="InterPro" id="IPR012337">
    <property type="entry name" value="RNaseH-like_sf"/>
</dbReference>
<evidence type="ECO:0000313" key="2">
    <source>
        <dbReference type="Proteomes" id="UP001054837"/>
    </source>
</evidence>
<gene>
    <name evidence="1" type="primary">TY3B-G_741</name>
    <name evidence="1" type="ORF">CDAR_127401</name>
</gene>
<accession>A0AAV4UV80</accession>
<reference evidence="1 2" key="1">
    <citation type="submission" date="2021-06" db="EMBL/GenBank/DDBJ databases">
        <title>Caerostris darwini draft genome.</title>
        <authorList>
            <person name="Kono N."/>
            <person name="Arakawa K."/>
        </authorList>
    </citation>
    <scope>NUCLEOTIDE SEQUENCE [LARGE SCALE GENOMIC DNA]</scope>
</reference>
<evidence type="ECO:0000313" key="1">
    <source>
        <dbReference type="EMBL" id="GIY61648.1"/>
    </source>
</evidence>
<comment type="caution">
    <text evidence="1">The sequence shown here is derived from an EMBL/GenBank/DDBJ whole genome shotgun (WGS) entry which is preliminary data.</text>
</comment>
<name>A0AAV4UV80_9ARAC</name>
<keyword evidence="2" id="KW-1185">Reference proteome</keyword>
<keyword evidence="1" id="KW-0548">Nucleotidyltransferase</keyword>
<dbReference type="SUPFAM" id="SSF53098">
    <property type="entry name" value="Ribonuclease H-like"/>
    <property type="match status" value="1"/>
</dbReference>
<dbReference type="GO" id="GO:0003676">
    <property type="term" value="F:nucleic acid binding"/>
    <property type="evidence" value="ECO:0007669"/>
    <property type="project" value="InterPro"/>
</dbReference>
<dbReference type="AlphaFoldDB" id="A0AAV4UV80"/>
<keyword evidence="1" id="KW-0695">RNA-directed DNA polymerase</keyword>
<dbReference type="Proteomes" id="UP001054837">
    <property type="component" value="Unassembled WGS sequence"/>
</dbReference>
<sequence length="146" mass="16681">MKHQIKTSVRCGKSRQLSKIQRFTKTSRGVFSLPDTRFVQIFIHMVGPLPPSDGYNYILTIIDRFSSWLEAILISVTTTLTSSTSLARDITYIELRPSLHFELHSYYATLPLLIFLPVINDPGASPWLDSCPLSDLLNTIRYKYTL</sequence>
<dbReference type="GO" id="GO:0003964">
    <property type="term" value="F:RNA-directed DNA polymerase activity"/>
    <property type="evidence" value="ECO:0007669"/>
    <property type="project" value="UniProtKB-KW"/>
</dbReference>